<reference evidence="2" key="1">
    <citation type="submission" date="2023-02" db="EMBL/GenBank/DDBJ databases">
        <title>Colletotrichum kahawae CIFC_Que2 genome sequencing and assembly.</title>
        <authorList>
            <person name="Baroncelli R."/>
        </authorList>
    </citation>
    <scope>NUCLEOTIDE SEQUENCE</scope>
    <source>
        <strain evidence="2">CIFC_Que2</strain>
    </source>
</reference>
<evidence type="ECO:0000256" key="1">
    <source>
        <dbReference type="SAM" id="MobiDB-lite"/>
    </source>
</evidence>
<evidence type="ECO:0000313" key="2">
    <source>
        <dbReference type="EMBL" id="KAK2729126.1"/>
    </source>
</evidence>
<feature type="region of interest" description="Disordered" evidence="1">
    <location>
        <begin position="53"/>
        <end position="76"/>
    </location>
</feature>
<dbReference type="AlphaFoldDB" id="A0AAD9XVW1"/>
<comment type="caution">
    <text evidence="2">The sequence shown here is derived from an EMBL/GenBank/DDBJ whole genome shotgun (WGS) entry which is preliminary data.</text>
</comment>
<organism evidence="2 3">
    <name type="scientific">Colletotrichum kahawae</name>
    <name type="common">Coffee berry disease fungus</name>
    <dbReference type="NCBI Taxonomy" id="34407"/>
    <lineage>
        <taxon>Eukaryota</taxon>
        <taxon>Fungi</taxon>
        <taxon>Dikarya</taxon>
        <taxon>Ascomycota</taxon>
        <taxon>Pezizomycotina</taxon>
        <taxon>Sordariomycetes</taxon>
        <taxon>Hypocreomycetidae</taxon>
        <taxon>Glomerellales</taxon>
        <taxon>Glomerellaceae</taxon>
        <taxon>Colletotrichum</taxon>
        <taxon>Colletotrichum gloeosporioides species complex</taxon>
    </lineage>
</organism>
<sequence>MIYEVCFSAFTMVFLFLRGKRRRLGAGWKPRLYMSLTGLAIVAALVVYRNHLSHPGQGWDNSRFRRTQGAPQDAQY</sequence>
<dbReference type="Proteomes" id="UP001281614">
    <property type="component" value="Unassembled WGS sequence"/>
</dbReference>
<gene>
    <name evidence="2" type="ORF">CKAH01_10439</name>
</gene>
<protein>
    <submittedName>
        <fullName evidence="2">Uncharacterized protein</fullName>
    </submittedName>
</protein>
<name>A0AAD9XVW1_COLKA</name>
<keyword evidence="3" id="KW-1185">Reference proteome</keyword>
<proteinExistence type="predicted"/>
<accession>A0AAD9XVW1</accession>
<evidence type="ECO:0000313" key="3">
    <source>
        <dbReference type="Proteomes" id="UP001281614"/>
    </source>
</evidence>
<dbReference type="EMBL" id="VYYT01000832">
    <property type="protein sequence ID" value="KAK2729126.1"/>
    <property type="molecule type" value="Genomic_DNA"/>
</dbReference>